<evidence type="ECO:0000259" key="8">
    <source>
        <dbReference type="Pfam" id="PF02743"/>
    </source>
</evidence>
<comment type="subcellular location">
    <subcellularLocation>
        <location evidence="1">Cell membrane</location>
        <topology evidence="1">Multi-pass membrane protein</topology>
    </subcellularLocation>
</comment>
<evidence type="ECO:0000256" key="5">
    <source>
        <dbReference type="ARBA" id="ARBA00023136"/>
    </source>
</evidence>
<dbReference type="Proteomes" id="UP001176806">
    <property type="component" value="Unassembled WGS sequence"/>
</dbReference>
<dbReference type="Gene3D" id="3.30.450.20">
    <property type="entry name" value="PAS domain"/>
    <property type="match status" value="2"/>
</dbReference>
<feature type="transmembrane region" description="Helical" evidence="7">
    <location>
        <begin position="682"/>
        <end position="701"/>
    </location>
</feature>
<evidence type="ECO:0000256" key="6">
    <source>
        <dbReference type="SAM" id="Coils"/>
    </source>
</evidence>
<dbReference type="EMBL" id="JAUOEL010000004">
    <property type="protein sequence ID" value="MDO5974930.1"/>
    <property type="molecule type" value="Genomic_DNA"/>
</dbReference>
<protein>
    <submittedName>
        <fullName evidence="9">Cache domain-containing protein</fullName>
    </submittedName>
</protein>
<keyword evidence="6" id="KW-0175">Coiled coil</keyword>
<evidence type="ECO:0000256" key="2">
    <source>
        <dbReference type="ARBA" id="ARBA00022475"/>
    </source>
</evidence>
<dbReference type="Pfam" id="PF02743">
    <property type="entry name" value="dCache_1"/>
    <property type="match status" value="1"/>
</dbReference>
<reference evidence="9" key="1">
    <citation type="submission" date="2023-07" db="EMBL/GenBank/DDBJ databases">
        <title>Two novel species in the genus Flavivirga.</title>
        <authorList>
            <person name="Kwon K."/>
        </authorList>
    </citation>
    <scope>NUCLEOTIDE SEQUENCE</scope>
    <source>
        <strain evidence="9">KACC 14158</strain>
    </source>
</reference>
<accession>A0ABT8WP41</accession>
<feature type="transmembrane region" description="Helical" evidence="7">
    <location>
        <begin position="612"/>
        <end position="630"/>
    </location>
</feature>
<feature type="coiled-coil region" evidence="6">
    <location>
        <begin position="36"/>
        <end position="74"/>
    </location>
</feature>
<evidence type="ECO:0000256" key="3">
    <source>
        <dbReference type="ARBA" id="ARBA00022692"/>
    </source>
</evidence>
<evidence type="ECO:0000256" key="7">
    <source>
        <dbReference type="SAM" id="Phobius"/>
    </source>
</evidence>
<name>A0ABT8WP41_9FLAO</name>
<evidence type="ECO:0000313" key="9">
    <source>
        <dbReference type="EMBL" id="MDO5974930.1"/>
    </source>
</evidence>
<keyword evidence="10" id="KW-1185">Reference proteome</keyword>
<keyword evidence="2" id="KW-1003">Cell membrane</keyword>
<feature type="transmembrane region" description="Helical" evidence="7">
    <location>
        <begin position="357"/>
        <end position="380"/>
    </location>
</feature>
<dbReference type="InterPro" id="IPR033479">
    <property type="entry name" value="dCache_1"/>
</dbReference>
<dbReference type="RefSeq" id="WP_303302083.1">
    <property type="nucleotide sequence ID" value="NZ_BAABDA010000018.1"/>
</dbReference>
<dbReference type="InterPro" id="IPR029151">
    <property type="entry name" value="Sensor-like_sf"/>
</dbReference>
<organism evidence="9 10">
    <name type="scientific">Flavivirga jejuensis</name>
    <dbReference type="NCBI Taxonomy" id="870487"/>
    <lineage>
        <taxon>Bacteria</taxon>
        <taxon>Pseudomonadati</taxon>
        <taxon>Bacteroidota</taxon>
        <taxon>Flavobacteriia</taxon>
        <taxon>Flavobacteriales</taxon>
        <taxon>Flavobacteriaceae</taxon>
        <taxon>Flavivirga</taxon>
    </lineage>
</organism>
<feature type="transmembrane region" description="Helical" evidence="7">
    <location>
        <begin position="329"/>
        <end position="350"/>
    </location>
</feature>
<feature type="transmembrane region" description="Helical" evidence="7">
    <location>
        <begin position="722"/>
        <end position="740"/>
    </location>
</feature>
<feature type="transmembrane region" description="Helical" evidence="7">
    <location>
        <begin position="642"/>
        <end position="662"/>
    </location>
</feature>
<evidence type="ECO:0000256" key="4">
    <source>
        <dbReference type="ARBA" id="ARBA00022989"/>
    </source>
</evidence>
<keyword evidence="4 7" id="KW-1133">Transmembrane helix</keyword>
<evidence type="ECO:0000313" key="10">
    <source>
        <dbReference type="Proteomes" id="UP001176806"/>
    </source>
</evidence>
<evidence type="ECO:0000256" key="1">
    <source>
        <dbReference type="ARBA" id="ARBA00004651"/>
    </source>
</evidence>
<keyword evidence="3 7" id="KW-0812">Transmembrane</keyword>
<sequence>MMKKLSKAQKWVLVFVSLLTLTGTVSLFFTYKNLGLESKQKVIAITEKEVAKELEELETQLHKDFKEAQEIADDYAKKIGEKPKSAIAIADSLKGLFTTYNFSAIGIHPSAYYSKRLLQYDTIYSLNTNKKLWAPFYKKEQETTIAFPYDYTDPDTSGKNWYSEKLKTGSWTTPYLGDANNTLVVSYRAPILSDTEKDKNEGIVCLDYALEYIQEEVAKLNLFRKGYGIIINEDSLVISHPSSKYLGKKITEVIPEEVFSKINALPEKKFLPIREYKDRIDDRNLYFRYKLHITNTGTVYSAIIILKESETLSAFSTEKINPTQKVKSLRLQILCGFTLIISLLVFWIFLLFDFRRIWFLITLQSVIYIIGSLLIIHVQLKTPLYSFSTTDIEITNTTELDAYLNAIKREKKKASPLHVKTGFFIQNVKFSSANDLNITGYFWQKIDVPTFTSRFKENVLTEVLQPDFPEAESLDLELVSKEDGLIQWYFSAEIRQSFDYSDYPFDEEDIWLRVHPKKAYQDQLLFIPDFDSYPKFVSQNDHYLNLNITEANLKNGLEKDLFIKGWEIVRTSFAIRDRPYATSFGKYNFKNNHTYPELYFNISVKRDFLEVFVVYFIPILVTVFLLFTVLMTYTRNSKENEFYGFSASTVLGFCASLFFVIIVSHMSLRETLQTGSIIYLEYFFFCLYFLITIVSVGAILFSSASASPFFKKNDGEIIKMMYWPLLCFFIFILTTFHFSII</sequence>
<proteinExistence type="predicted"/>
<feature type="domain" description="Cache" evidence="8">
    <location>
        <begin position="139"/>
        <end position="258"/>
    </location>
</feature>
<gene>
    <name evidence="9" type="ORF">Q4Q40_12095</name>
</gene>
<dbReference type="SUPFAM" id="SSF103190">
    <property type="entry name" value="Sensory domain-like"/>
    <property type="match status" value="1"/>
</dbReference>
<keyword evidence="5 7" id="KW-0472">Membrane</keyword>
<comment type="caution">
    <text evidence="9">The sequence shown here is derived from an EMBL/GenBank/DDBJ whole genome shotgun (WGS) entry which is preliminary data.</text>
</comment>